<evidence type="ECO:0000256" key="1">
    <source>
        <dbReference type="SAM" id="SignalP"/>
    </source>
</evidence>
<keyword evidence="3" id="KW-1185">Reference proteome</keyword>
<dbReference type="KEGG" id="fgl:EM308_04740"/>
<dbReference type="AlphaFoldDB" id="A0AAC9I2A2"/>
<evidence type="ECO:0000313" key="2">
    <source>
        <dbReference type="EMBL" id="AOW08866.1"/>
    </source>
</evidence>
<sequence>MLKQKLLPYLALVLFTLVACEKENLQNENSPEQSTDQPSKAKIDNLSMDELSKDKQFEEISGVFKLHETFETAKKAVTKKGALDKDDFVIDFSSGNKMESKVGTSYTFMIKNDEEIPKHFENLVVEKHIDGTVSGFIVYYEYSQRYLDSLKKGIVIPFDGTARRTENKGNLEELKDFYKGGKTAKSSTTAKSTALMCTETRYFCQTYCPWGEHFYGVYCTTLKKVWYGYRAETYIDCISTGSSFGNTWGWVGDAQSYSSTVPDPNVTSGGSYSSTATVQPNLFDDPSTFQRFTNYYGLTGAEIEWARYRPNRIAIENFMEENYVPGIPYDAKVVPEKVISQIVANPNLKIDLYSSLNSPMNIDKLAINSATPEGKKFNDVYDELEKSPEFKKLFVDLFASNSRFNVKFVIGNTVHGGPAETITDINNPINTTITITRAFLLNNNKMTIAKTIIHEGIHAFLNIKLCEPSIGMSIPSVNNLEIYDCINQYYNGFNSSNTNQHDFIYNFMLPTMVTILSQVKDSLVTPENNLVMLNDVNVHIPYSSSPGTPFVWNDYYHNLSLNGLQNCSFFQSEIGSVQVVNGVPTPTITNNQLLMQSFIEYIRVGQFNIHP</sequence>
<organism evidence="2 3">
    <name type="scientific">Flavobacterium gilvum</name>
    <dbReference type="NCBI Taxonomy" id="1492737"/>
    <lineage>
        <taxon>Bacteria</taxon>
        <taxon>Pseudomonadati</taxon>
        <taxon>Bacteroidota</taxon>
        <taxon>Flavobacteriia</taxon>
        <taxon>Flavobacteriales</taxon>
        <taxon>Flavobacteriaceae</taxon>
        <taxon>Flavobacterium</taxon>
    </lineage>
</organism>
<proteinExistence type="predicted"/>
<dbReference type="PROSITE" id="PS51257">
    <property type="entry name" value="PROKAR_LIPOPROTEIN"/>
    <property type="match status" value="1"/>
</dbReference>
<accession>A0AAC9I2A2</accession>
<dbReference type="RefSeq" id="WP_035635473.1">
    <property type="nucleotide sequence ID" value="NZ_CP017479.1"/>
</dbReference>
<name>A0AAC9I2A2_9FLAO</name>
<feature type="signal peptide" evidence="1">
    <location>
        <begin position="1"/>
        <end position="21"/>
    </location>
</feature>
<dbReference type="EMBL" id="CP017479">
    <property type="protein sequence ID" value="AOW08866.1"/>
    <property type="molecule type" value="Genomic_DNA"/>
</dbReference>
<dbReference type="Proteomes" id="UP000175968">
    <property type="component" value="Chromosome"/>
</dbReference>
<protein>
    <submittedName>
        <fullName evidence="2">Uncharacterized protein</fullName>
    </submittedName>
</protein>
<gene>
    <name evidence="2" type="ORF">EM308_04740</name>
</gene>
<evidence type="ECO:0000313" key="3">
    <source>
        <dbReference type="Proteomes" id="UP000175968"/>
    </source>
</evidence>
<feature type="chain" id="PRO_5042162391" evidence="1">
    <location>
        <begin position="22"/>
        <end position="611"/>
    </location>
</feature>
<keyword evidence="1" id="KW-0732">Signal</keyword>
<reference evidence="2 3" key="1">
    <citation type="submission" date="2016-10" db="EMBL/GenBank/DDBJ databases">
        <title>Flavobacterium gilvum sp. nov., isolated from stream water.</title>
        <authorList>
            <person name="Shin S.-K."/>
            <person name="Cho Y.-J."/>
            <person name="Yi H."/>
        </authorList>
    </citation>
    <scope>NUCLEOTIDE SEQUENCE [LARGE SCALE GENOMIC DNA]</scope>
    <source>
        <strain evidence="2 3">EM1308</strain>
    </source>
</reference>